<comment type="caution">
    <text evidence="2">The sequence shown here is derived from an EMBL/GenBank/DDBJ whole genome shotgun (WGS) entry which is preliminary data.</text>
</comment>
<evidence type="ECO:0000313" key="3">
    <source>
        <dbReference type="Proteomes" id="UP000051574"/>
    </source>
</evidence>
<sequence length="108" mass="12560">MRCHKKTKESGYFEGDSDTDSSGNMGKALKRTKVFTLSSDYARKLCDKIEYTAEELETHIRQTEYSRRVNTNSSRCNYTSSYYKVSSITLHRGFQIFLSQYDSIFSPH</sequence>
<name>A0A0T6BEH1_9SCAR</name>
<gene>
    <name evidence="2" type="ORF">AMK59_2290</name>
</gene>
<organism evidence="2 3">
    <name type="scientific">Oryctes borbonicus</name>
    <dbReference type="NCBI Taxonomy" id="1629725"/>
    <lineage>
        <taxon>Eukaryota</taxon>
        <taxon>Metazoa</taxon>
        <taxon>Ecdysozoa</taxon>
        <taxon>Arthropoda</taxon>
        <taxon>Hexapoda</taxon>
        <taxon>Insecta</taxon>
        <taxon>Pterygota</taxon>
        <taxon>Neoptera</taxon>
        <taxon>Endopterygota</taxon>
        <taxon>Coleoptera</taxon>
        <taxon>Polyphaga</taxon>
        <taxon>Scarabaeiformia</taxon>
        <taxon>Scarabaeidae</taxon>
        <taxon>Dynastinae</taxon>
        <taxon>Oryctes</taxon>
    </lineage>
</organism>
<keyword evidence="3" id="KW-1185">Reference proteome</keyword>
<protein>
    <submittedName>
        <fullName evidence="2">Uncharacterized protein</fullName>
    </submittedName>
</protein>
<reference evidence="2 3" key="1">
    <citation type="submission" date="2015-09" db="EMBL/GenBank/DDBJ databases">
        <title>Draft genome of the scarab beetle Oryctes borbonicus.</title>
        <authorList>
            <person name="Meyer J.M."/>
            <person name="Markov G.V."/>
            <person name="Baskaran P."/>
            <person name="Herrmann M."/>
            <person name="Sommer R.J."/>
            <person name="Roedelsperger C."/>
        </authorList>
    </citation>
    <scope>NUCLEOTIDE SEQUENCE [LARGE SCALE GENOMIC DNA]</scope>
    <source>
        <strain evidence="2">OB123</strain>
        <tissue evidence="2">Whole animal</tissue>
    </source>
</reference>
<dbReference type="EMBL" id="LJIG01001209">
    <property type="protein sequence ID" value="KRT85731.1"/>
    <property type="molecule type" value="Genomic_DNA"/>
</dbReference>
<dbReference type="OrthoDB" id="6750906at2759"/>
<proteinExistence type="predicted"/>
<feature type="region of interest" description="Disordered" evidence="1">
    <location>
        <begin position="1"/>
        <end position="26"/>
    </location>
</feature>
<accession>A0A0T6BEH1</accession>
<dbReference type="Proteomes" id="UP000051574">
    <property type="component" value="Unassembled WGS sequence"/>
</dbReference>
<evidence type="ECO:0000313" key="2">
    <source>
        <dbReference type="EMBL" id="KRT85731.1"/>
    </source>
</evidence>
<evidence type="ECO:0000256" key="1">
    <source>
        <dbReference type="SAM" id="MobiDB-lite"/>
    </source>
</evidence>
<dbReference type="AlphaFoldDB" id="A0A0T6BEH1"/>